<feature type="domain" description="TamA POTRA" evidence="14">
    <location>
        <begin position="45"/>
        <end position="126"/>
    </location>
</feature>
<keyword evidence="7 11" id="KW-0472">Membrane</keyword>
<dbReference type="Proteomes" id="UP001432180">
    <property type="component" value="Chromosome"/>
</dbReference>
<evidence type="ECO:0000256" key="10">
    <source>
        <dbReference type="ARBA" id="ARBA00093548"/>
    </source>
</evidence>
<evidence type="ECO:0000256" key="9">
    <source>
        <dbReference type="ARBA" id="ARBA00033063"/>
    </source>
</evidence>
<sequence>MRYPSGPLAEAKGPRASRDIFIPVPVWLLVLMLWLPGAAVALALQVEVTGLSGEQEKNVLAMLGIHHEREDKDISPLRLMALHRQAPEQIRTALAPFGLYRVSIQDSLTPPATDDGTWVARYKIDPGPPVRIASIDYQVTGPGASAGVFPDAFPLQVGDVLLHANYTKARDSIESIASQQGYLDAAMTRHQVLVDLVAYQARVVFHLDTGPRYYLGKVSFEQDLLADDFLQRYVPFGPGDVYDPGELLELQGRLLGTEYFQRVEINPRKQDAGVDREVPITVIAERNKANRYRVGLGFATDVGPRLTLDYRRRYIGRRGHKLKAEASLSTSIQTIYTEYSIPVGDPMRDSLVIKPQFGLYDTATRQGSMFKLQTSWSHVGPSGWRRDIGLDYQYEDFEVSDQEDSDFNGLVPNIAWSRIVADDPINTRNGYRVKALIQSTVGGVLSTDASWLSGSLNAKWIKSFGERYRFLTRADLGAIWAAHLDDVPASKRFFAGGDNSIRGWGYDVLGPIDPVTKKTLGGRYLAVGSLELQRRIKGKWSATVFTDFGNAFDPEYDAEWEQSAGLGVNYQTPLGQVRVNVAYAFTKNDPGVRLHLVIGPDL</sequence>
<evidence type="ECO:0000313" key="16">
    <source>
        <dbReference type="Proteomes" id="UP001432180"/>
    </source>
</evidence>
<comment type="subcellular location">
    <subcellularLocation>
        <location evidence="1">Cell outer membrane</location>
    </subcellularLocation>
</comment>
<dbReference type="EMBL" id="CP121472">
    <property type="protein sequence ID" value="WPL15526.1"/>
    <property type="molecule type" value="Genomic_DNA"/>
</dbReference>
<dbReference type="Gene3D" id="3.10.20.310">
    <property type="entry name" value="membrane protein fhac"/>
    <property type="match status" value="3"/>
</dbReference>
<feature type="domain" description="Bacterial surface antigen (D15)" evidence="12">
    <location>
        <begin position="371"/>
        <end position="599"/>
    </location>
</feature>
<dbReference type="InterPro" id="IPR039910">
    <property type="entry name" value="D15-like"/>
</dbReference>
<evidence type="ECO:0000259" key="14">
    <source>
        <dbReference type="Pfam" id="PF17243"/>
    </source>
</evidence>
<dbReference type="Pfam" id="PF07244">
    <property type="entry name" value="POTRA"/>
    <property type="match status" value="1"/>
</dbReference>
<protein>
    <recommendedName>
        <fullName evidence="3">Translocation and assembly module subunit TamA</fullName>
    </recommendedName>
    <alternativeName>
        <fullName evidence="9">Autotransporter assembly factor TamA</fullName>
    </alternativeName>
</protein>
<dbReference type="PANTHER" id="PTHR12815">
    <property type="entry name" value="SORTING AND ASSEMBLY MACHINERY SAMM50 PROTEIN FAMILY MEMBER"/>
    <property type="match status" value="1"/>
</dbReference>
<proteinExistence type="inferred from homology"/>
<evidence type="ECO:0000256" key="6">
    <source>
        <dbReference type="ARBA" id="ARBA00022729"/>
    </source>
</evidence>
<gene>
    <name evidence="15" type="primary">tamA</name>
    <name evidence="15" type="ORF">Thiowin_00425</name>
</gene>
<keyword evidence="11" id="KW-1133">Transmembrane helix</keyword>
<dbReference type="InterPro" id="IPR010827">
    <property type="entry name" value="BamA/TamA_POTRA"/>
</dbReference>
<dbReference type="Gene3D" id="2.40.160.50">
    <property type="entry name" value="membrane protein fhac: a member of the omp85/tpsb transporter family"/>
    <property type="match status" value="1"/>
</dbReference>
<feature type="transmembrane region" description="Helical" evidence="11">
    <location>
        <begin position="20"/>
        <end position="44"/>
    </location>
</feature>
<evidence type="ECO:0000313" key="15">
    <source>
        <dbReference type="EMBL" id="WPL15526.1"/>
    </source>
</evidence>
<dbReference type="Pfam" id="PF17243">
    <property type="entry name" value="POTRA_TamA_1"/>
    <property type="match status" value="1"/>
</dbReference>
<evidence type="ECO:0000256" key="4">
    <source>
        <dbReference type="ARBA" id="ARBA00022452"/>
    </source>
</evidence>
<keyword evidence="8" id="KW-0998">Cell outer membrane</keyword>
<organism evidence="15 16">
    <name type="scientific">Thiorhodovibrio winogradskyi</name>
    <dbReference type="NCBI Taxonomy" id="77007"/>
    <lineage>
        <taxon>Bacteria</taxon>
        <taxon>Pseudomonadati</taxon>
        <taxon>Pseudomonadota</taxon>
        <taxon>Gammaproteobacteria</taxon>
        <taxon>Chromatiales</taxon>
        <taxon>Chromatiaceae</taxon>
        <taxon>Thiorhodovibrio</taxon>
    </lineage>
</organism>
<keyword evidence="6" id="KW-0732">Signal</keyword>
<evidence type="ECO:0000256" key="3">
    <source>
        <dbReference type="ARBA" id="ARBA00015419"/>
    </source>
</evidence>
<comment type="similarity">
    <text evidence="2">Belongs to the TamA family.</text>
</comment>
<evidence type="ECO:0000256" key="7">
    <source>
        <dbReference type="ARBA" id="ARBA00023136"/>
    </source>
</evidence>
<keyword evidence="5 11" id="KW-0812">Transmembrane</keyword>
<comment type="subunit">
    <text evidence="10">Interacts with TamB to form the translocation and assembly module (TAM).</text>
</comment>
<evidence type="ECO:0000259" key="13">
    <source>
        <dbReference type="Pfam" id="PF07244"/>
    </source>
</evidence>
<dbReference type="Pfam" id="PF01103">
    <property type="entry name" value="Omp85"/>
    <property type="match status" value="1"/>
</dbReference>
<dbReference type="InterPro" id="IPR000184">
    <property type="entry name" value="Bac_surfAg_D15"/>
</dbReference>
<dbReference type="InterPro" id="IPR035243">
    <property type="entry name" value="TamA_POTRA_Dom_1"/>
</dbReference>
<accession>A0ABZ0S5H9</accession>
<evidence type="ECO:0000256" key="1">
    <source>
        <dbReference type="ARBA" id="ARBA00004442"/>
    </source>
</evidence>
<dbReference type="PANTHER" id="PTHR12815:SF47">
    <property type="entry name" value="TRANSLOCATION AND ASSEMBLY MODULE SUBUNIT TAMA"/>
    <property type="match status" value="1"/>
</dbReference>
<feature type="domain" description="POTRA" evidence="13">
    <location>
        <begin position="213"/>
        <end position="275"/>
    </location>
</feature>
<evidence type="ECO:0000256" key="2">
    <source>
        <dbReference type="ARBA" id="ARBA00010248"/>
    </source>
</evidence>
<evidence type="ECO:0000256" key="8">
    <source>
        <dbReference type="ARBA" id="ARBA00023237"/>
    </source>
</evidence>
<reference evidence="15 16" key="1">
    <citation type="journal article" date="2023" name="Microorganisms">
        <title>Thiorhodovibrio frisius and Trv. litoralis spp. nov., Two Novel Members from a Clade of Fastidious Purple Sulfur Bacteria That Exhibit Unique Red-Shifted Light-Harvesting Capabilities.</title>
        <authorList>
            <person name="Methner A."/>
            <person name="Kuzyk S.B."/>
            <person name="Petersen J."/>
            <person name="Bauer S."/>
            <person name="Brinkmann H."/>
            <person name="Sichau K."/>
            <person name="Wanner G."/>
            <person name="Wolf J."/>
            <person name="Neumann-Schaal M."/>
            <person name="Henke P."/>
            <person name="Tank M."/>
            <person name="Sproer C."/>
            <person name="Bunk B."/>
            <person name="Overmann J."/>
        </authorList>
    </citation>
    <scope>NUCLEOTIDE SEQUENCE [LARGE SCALE GENOMIC DNA]</scope>
    <source>
        <strain evidence="15 16">DSM 6702</strain>
    </source>
</reference>
<evidence type="ECO:0000256" key="11">
    <source>
        <dbReference type="SAM" id="Phobius"/>
    </source>
</evidence>
<name>A0ABZ0S5H9_9GAMM</name>
<evidence type="ECO:0000256" key="5">
    <source>
        <dbReference type="ARBA" id="ARBA00022692"/>
    </source>
</evidence>
<keyword evidence="16" id="KW-1185">Reference proteome</keyword>
<evidence type="ECO:0000259" key="12">
    <source>
        <dbReference type="Pfam" id="PF01103"/>
    </source>
</evidence>
<keyword evidence="4" id="KW-1134">Transmembrane beta strand</keyword>